<feature type="non-terminal residue" evidence="2">
    <location>
        <position position="1"/>
    </location>
</feature>
<feature type="compositionally biased region" description="Low complexity" evidence="1">
    <location>
        <begin position="306"/>
        <end position="325"/>
    </location>
</feature>
<evidence type="ECO:0000256" key="1">
    <source>
        <dbReference type="SAM" id="MobiDB-lite"/>
    </source>
</evidence>
<gene>
    <name evidence="2" type="ORF">g.26895</name>
</gene>
<feature type="compositionally biased region" description="Basic and acidic residues" evidence="1">
    <location>
        <begin position="385"/>
        <end position="402"/>
    </location>
</feature>
<reference evidence="2" key="1">
    <citation type="submission" date="2015-11" db="EMBL/GenBank/DDBJ databases">
        <title>De novo transcriptome assembly of four potential Pierce s Disease insect vectors from Arizona vineyards.</title>
        <authorList>
            <person name="Tassone E.E."/>
        </authorList>
    </citation>
    <scope>NUCLEOTIDE SEQUENCE</scope>
</reference>
<feature type="compositionally biased region" description="Polar residues" evidence="1">
    <location>
        <begin position="340"/>
        <end position="366"/>
    </location>
</feature>
<organism evidence="2">
    <name type="scientific">Homalodisca liturata</name>
    <dbReference type="NCBI Taxonomy" id="320908"/>
    <lineage>
        <taxon>Eukaryota</taxon>
        <taxon>Metazoa</taxon>
        <taxon>Ecdysozoa</taxon>
        <taxon>Arthropoda</taxon>
        <taxon>Hexapoda</taxon>
        <taxon>Insecta</taxon>
        <taxon>Pterygota</taxon>
        <taxon>Neoptera</taxon>
        <taxon>Paraneoptera</taxon>
        <taxon>Hemiptera</taxon>
        <taxon>Auchenorrhyncha</taxon>
        <taxon>Membracoidea</taxon>
        <taxon>Cicadellidae</taxon>
        <taxon>Cicadellinae</taxon>
        <taxon>Proconiini</taxon>
        <taxon>Homalodisca</taxon>
    </lineage>
</organism>
<sequence length="436" mass="48763">FCIHKRLAGNMGETTIPGTTEEVSQQMKDTMELLRSLRRRFMECFQDSDQVACEDVPGTEPTVFDIVESQAREWQPPYMSSNASCPPRSEECPTVEVGRLIDFGPESPRAQTAFDFDCLPQEEVKRFQETFAVDESKYDELLQAERKPPAPPNYCMEPKCIHCVDDPIYYLPRSAIIRTQRPPVYYGPHLPEYYGEQRPPPDEQEPEPQGAAACTPPPPPQEPQYPDMPERQYPDMPDFEAEYPAYLKRKHGTRQQYEQIKKIELDFRRENWIRKHKKADRIAVKKTSRLPKNRVSLLPPNMQRKAAAAQSTAGTSGAAQQPPGNQGQGGARPKTKLSAPGTSGLTCRKPTTGTSRQQGAPGTSRGTGVPAGRGTGLRRPATGDNCREERRPMTGHDVDMDLARGNIAPAGGPPPPRMCPPKQSRLSQLAQPKRRC</sequence>
<dbReference type="EMBL" id="GECU01022155">
    <property type="protein sequence ID" value="JAS85551.1"/>
    <property type="molecule type" value="Transcribed_RNA"/>
</dbReference>
<feature type="region of interest" description="Disordered" evidence="1">
    <location>
        <begin position="288"/>
        <end position="436"/>
    </location>
</feature>
<dbReference type="AlphaFoldDB" id="A0A1B6IF59"/>
<name>A0A1B6IF59_9HEMI</name>
<evidence type="ECO:0000313" key="2">
    <source>
        <dbReference type="EMBL" id="JAS85551.1"/>
    </source>
</evidence>
<accession>A0A1B6IF59</accession>
<protein>
    <submittedName>
        <fullName evidence="2">Uncharacterized protein</fullName>
    </submittedName>
</protein>
<proteinExistence type="predicted"/>
<feature type="region of interest" description="Disordered" evidence="1">
    <location>
        <begin position="188"/>
        <end position="237"/>
    </location>
</feature>